<dbReference type="EnsemblMetazoa" id="Aqu2.1.25513_001">
    <property type="protein sequence ID" value="Aqu2.1.25513_001"/>
    <property type="gene ID" value="Aqu2.1.25513"/>
</dbReference>
<name>A0A1X7UDF9_AMPQE</name>
<accession>A0A1X7UDF9</accession>
<dbReference type="AlphaFoldDB" id="A0A1X7UDF9"/>
<protein>
    <submittedName>
        <fullName evidence="2">Uncharacterized protein</fullName>
    </submittedName>
</protein>
<organism evidence="2">
    <name type="scientific">Amphimedon queenslandica</name>
    <name type="common">Sponge</name>
    <dbReference type="NCBI Taxonomy" id="400682"/>
    <lineage>
        <taxon>Eukaryota</taxon>
        <taxon>Metazoa</taxon>
        <taxon>Porifera</taxon>
        <taxon>Demospongiae</taxon>
        <taxon>Heteroscleromorpha</taxon>
        <taxon>Haplosclerida</taxon>
        <taxon>Niphatidae</taxon>
        <taxon>Amphimedon</taxon>
    </lineage>
</organism>
<reference evidence="2" key="1">
    <citation type="submission" date="2017-05" db="UniProtKB">
        <authorList>
            <consortium name="EnsemblMetazoa"/>
        </authorList>
    </citation>
    <scope>IDENTIFICATION</scope>
</reference>
<evidence type="ECO:0000256" key="1">
    <source>
        <dbReference type="SAM" id="MobiDB-lite"/>
    </source>
</evidence>
<dbReference type="InParanoid" id="A0A1X7UDF9"/>
<sequence length="170" mass="18311">MAGLGESCSHVASFLWAIEAGVQLRDSLTVTHKAYRVLPNSKKDVPYAPVEQIKFQGKIRARSTWKAAHHIPSVVEQSSSTTYSSSKLSISPDVTSLPCSSSLTPPHPNVSATLSQSHNFSTGLASLPPPKQPSQNINPPTDAEIQKLYSLLAKCKSKPAILSLTKDYLS</sequence>
<evidence type="ECO:0000313" key="2">
    <source>
        <dbReference type="EnsemblMetazoa" id="Aqu2.1.25513_001"/>
    </source>
</evidence>
<feature type="region of interest" description="Disordered" evidence="1">
    <location>
        <begin position="121"/>
        <end position="140"/>
    </location>
</feature>
<dbReference type="PANTHER" id="PTHR47526">
    <property type="entry name" value="ATP-DEPENDENT DNA HELICASE"/>
    <property type="match status" value="1"/>
</dbReference>
<proteinExistence type="predicted"/>